<protein>
    <submittedName>
        <fullName evidence="9">Anaphase-promoting complex</fullName>
    </submittedName>
</protein>
<dbReference type="Gene3D" id="1.25.10.10">
    <property type="entry name" value="Leucine-rich Repeat Variant"/>
    <property type="match status" value="1"/>
</dbReference>
<proteinExistence type="inferred from homology"/>
<organism evidence="9 10">
    <name type="scientific">Didymella rabiei</name>
    <name type="common">Chickpea ascochyta blight fungus</name>
    <name type="synonym">Mycosphaerella rabiei</name>
    <dbReference type="NCBI Taxonomy" id="5454"/>
    <lineage>
        <taxon>Eukaryota</taxon>
        <taxon>Fungi</taxon>
        <taxon>Dikarya</taxon>
        <taxon>Ascomycota</taxon>
        <taxon>Pezizomycotina</taxon>
        <taxon>Dothideomycetes</taxon>
        <taxon>Pleosporomycetidae</taxon>
        <taxon>Pleosporales</taxon>
        <taxon>Pleosporineae</taxon>
        <taxon>Didymellaceae</taxon>
        <taxon>Ascochyta</taxon>
    </lineage>
</organism>
<keyword evidence="2" id="KW-0132">Cell division</keyword>
<dbReference type="GO" id="GO:0031145">
    <property type="term" value="P:anaphase-promoting complex-dependent catabolic process"/>
    <property type="evidence" value="ECO:0007669"/>
    <property type="project" value="TreeGrafter"/>
</dbReference>
<comment type="similarity">
    <text evidence="1">Belongs to the APC1 family.</text>
</comment>
<dbReference type="Proteomes" id="UP000076837">
    <property type="component" value="Unassembled WGS sequence"/>
</dbReference>
<keyword evidence="5" id="KW-0131">Cell cycle</keyword>
<feature type="region of interest" description="Disordered" evidence="6">
    <location>
        <begin position="974"/>
        <end position="995"/>
    </location>
</feature>
<dbReference type="EMBL" id="JYNV01000287">
    <property type="protein sequence ID" value="KZM20036.1"/>
    <property type="molecule type" value="Genomic_DNA"/>
</dbReference>
<sequence length="2087" mass="231850">MDSRYGVELVRVKKLGSFVLKLEGAGASLTNNQTNPPAHQPTYTSLFAPTAPSCREPRLCMASLRSIGVHRPAALQYLVSESILSEDCTERDYVWDTYADENPERLTDEVVTTEHHVVWSRGGIVRKVFNFAIEKEKVIQALLTWFPVEEPTGAGTQGLGRVAEHSSHEQSRAFLTQGMQPATDPSASADDASNIVETRARALVVFLRSQAHVFFLSGTTHIVNLPFEVDRAFPAARGVVVQRRIAPIVHVPSSPKLPMAPPNSFLTNTQSFLSQGLSQSFTQAHRRNNSSLATTHGTKAHQNGSALFLGDLLKSSAAPNTEGLPRLFSFTDPLSELGLVVERSSLLTKSGSDHQRPSQVVNKAEEVLYVSPHNEVLFDRSGNDKPLLLVVTANYETNVFTIWSAAYLEPKSISASRKHHTPIPLSKSRRRSSHGATSTGTGATTPAIRGSDRLRDSLGGAPRSKPPVPSFREVSQTRGRLTDQAVDDVLASQLNPDFNIDRLPKESRRVSSLLSRAELSTSFDRSAFQDLATHRTSLGGSFGASQRSRRSLGNERTSLGGYSQSRNRASTPGSIASRMSFGGADIDDTLDDTMEESTYDIMEEYNEYDDVFASPEDGAEPQPADGLRKELVMTVVDQIPATQYLKSGIFALSDPTVTKKDNERSKVLTLNAPFNSATLHERKLYLYISHSSLSAPLECEIAVTRKRLDTPPSTLRSQPSSAVVRYACWPKLVDTKQLGDAIDLAKIRDGHIERVVLLSSSKPTEPCLSLAAGWGTQLPLKMNLGPLKLFDPYAIHEHRHRGTAGLKRTITPRRPLQQLISPGRASQLEIVDADARRHRVEAILAPTDQVVRDYFRVISTILPNYAGDFLLQIWWTIRKSLSGSSSSSDWIAFVSTLFTLVVPFLDDKPRRANSRAKSHQRRSSARPSTQAKPDEAVDDEDSAWHLMCNRQNLQPQAKSWTSSSWAWALHSSPAAATMGPPSRRTSAHQTGPIAPQLKTKQNLLIDCLDNARQFCQTQLGKTANDHWRRLSPSEKQDLRISSLAEVLVSLHLHCEERKLDVLSQDPAGSRIGNLIPVLAQLGHWLRWEGWGWQKGGFYDLGGASSDDWTYDESSLSSRVRLHARPSDAPPPSILDWLSTVVGPRRYAPFPTLAMLIRKSKASPHSSINIDEIVASVTPRTMALHRFFRDIDPTSSPRKVVELIEACAISTDMIVTLPEAAKAPLMEAITRCQANPPTTWSSSLLKLVQREDLDLISASNGDVVHDVHHNPIYMAAATRDIHAICQGADRSEPVQSTAEVDRHYITRLIFREDRRFMEAHTLLEPLRQTVAEYRADSRSDEAAILEGQKIMMQWVMIRTFSLPVGSSMIKFSSKKPLLTEKYPLYGFSTSCLMKPMGNVVTAERQNYSEEKYFWAFFNAGAAAGLSISRDAQGIDTSWIMYNKPAELTNKHAGLLLGLGLNGHLRTIAKWLSFKYLTPKHTMTSVGLLLGLSASFMGTMDTLVTRLLSVHVTRMLPPGAAELNLSPYTQTTGLMGIGLLYYNTQHRRMSEVMLSEIEHVEVPDPSEPPDSLRDEAYRLSAGFALGFINLGKGRDLGGLRDMQIVQRLMTVAVAPKSVNVVHILDQATAGAVIAIALIYMKTHDRMVARKIDVPDTLPQFDYVRPDIFLLRTLAKHIIMWDDIEASDDWMINNLPVEYRENFDLKSISKLRSEQMPFYNIVAGLLWSISLKHAGTGDVQVRDFLVRYLDQFMRIAKLTSIRYDSRLARNTVRNCQDLIALSAATVMAGTGDLDVLRRLRALHGRIGPDTPYGSHLAAHMAFGALFIAGGTQTFSRSNKAVASLICAFYPLFPSDVQDSRAHLQAFRHFWVLAAEPRCLVVRDVDTGRAMSMPITIHFRDDAQASKSLVAPCLLPEVREISRIETTDVNYWPTTLDFVNNASHLHAFQKNQTLHVRRRSARDTYSTSFSATLVALNEAQSSRTSHLLFHWIFSIPAVAEFVGTSDAALVLPVDPHSKTLLDPRSTVVESRLVLGRLGKSWRVDELRELRGVFEWAEMESRKDGRLRWLGREVVERLRAGVLERGRQIGAG</sequence>
<dbReference type="GO" id="GO:0005680">
    <property type="term" value="C:anaphase-promoting complex"/>
    <property type="evidence" value="ECO:0007669"/>
    <property type="project" value="InterPro"/>
</dbReference>
<evidence type="ECO:0000256" key="4">
    <source>
        <dbReference type="ARBA" id="ARBA00022776"/>
    </source>
</evidence>
<feature type="domain" description="Anaphase-promoting complex subunit 1 N-terminal" evidence="7">
    <location>
        <begin position="90"/>
        <end position="897"/>
    </location>
</feature>
<accession>A0A162YGZ2</accession>
<evidence type="ECO:0000256" key="6">
    <source>
        <dbReference type="SAM" id="MobiDB-lite"/>
    </source>
</evidence>
<dbReference type="FunFam" id="1.25.10.10:FF:000435">
    <property type="entry name" value="Ubiquitin ligase subunit"/>
    <property type="match status" value="1"/>
</dbReference>
<keyword evidence="3" id="KW-0677">Repeat</keyword>
<dbReference type="InterPro" id="IPR011989">
    <property type="entry name" value="ARM-like"/>
</dbReference>
<feature type="compositionally biased region" description="Low complexity" evidence="6">
    <location>
        <begin position="434"/>
        <end position="447"/>
    </location>
</feature>
<feature type="compositionally biased region" description="Basic residues" evidence="6">
    <location>
        <begin position="416"/>
        <end position="433"/>
    </location>
</feature>
<evidence type="ECO:0000256" key="3">
    <source>
        <dbReference type="ARBA" id="ARBA00022737"/>
    </source>
</evidence>
<evidence type="ECO:0000256" key="2">
    <source>
        <dbReference type="ARBA" id="ARBA00022618"/>
    </source>
</evidence>
<evidence type="ECO:0000313" key="10">
    <source>
        <dbReference type="Proteomes" id="UP000076837"/>
    </source>
</evidence>
<feature type="compositionally biased region" description="Basic residues" evidence="6">
    <location>
        <begin position="911"/>
        <end position="924"/>
    </location>
</feature>
<feature type="region of interest" description="Disordered" evidence="6">
    <location>
        <begin position="415"/>
        <end position="479"/>
    </location>
</feature>
<dbReference type="InterPro" id="IPR048971">
    <property type="entry name" value="Apc1_3rd"/>
</dbReference>
<dbReference type="GO" id="GO:0007091">
    <property type="term" value="P:metaphase/anaphase transition of mitotic cell cycle"/>
    <property type="evidence" value="ECO:0007669"/>
    <property type="project" value="TreeGrafter"/>
</dbReference>
<evidence type="ECO:0000259" key="8">
    <source>
        <dbReference type="Pfam" id="PF21282"/>
    </source>
</evidence>
<dbReference type="PANTHER" id="PTHR12827">
    <property type="entry name" value="MEIOTIC CHECKPOINT REGULATOR TSG24 FAMILY MEMBER"/>
    <property type="match status" value="1"/>
</dbReference>
<feature type="domain" description="Anaphase-promoting complex subunit 1 beta-sandwich" evidence="8">
    <location>
        <begin position="1874"/>
        <end position="1955"/>
    </location>
</feature>
<keyword evidence="10" id="KW-1185">Reference proteome</keyword>
<dbReference type="InterPro" id="IPR024990">
    <property type="entry name" value="Apc1"/>
</dbReference>
<dbReference type="InterPro" id="IPR049255">
    <property type="entry name" value="Apc1_N"/>
</dbReference>
<reference evidence="9 10" key="1">
    <citation type="journal article" date="2016" name="Sci. Rep.">
        <title>Draft genome sequencing and secretome analysis of fungal phytopathogen Ascochyta rabiei provides insight into the necrotrophic effector repertoire.</title>
        <authorList>
            <person name="Verma S."/>
            <person name="Gazara R.K."/>
            <person name="Nizam S."/>
            <person name="Parween S."/>
            <person name="Chattopadhyay D."/>
            <person name="Verma P.K."/>
        </authorList>
    </citation>
    <scope>NUCLEOTIDE SEQUENCE [LARGE SCALE GENOMIC DNA]</scope>
    <source>
        <strain evidence="9 10">ArDII</strain>
    </source>
</reference>
<evidence type="ECO:0000256" key="5">
    <source>
        <dbReference type="ARBA" id="ARBA00023306"/>
    </source>
</evidence>
<dbReference type="GO" id="GO:0051301">
    <property type="term" value="P:cell division"/>
    <property type="evidence" value="ECO:0007669"/>
    <property type="project" value="UniProtKB-KW"/>
</dbReference>
<dbReference type="Pfam" id="PF21282">
    <property type="entry name" value="APC1_3rd"/>
    <property type="match status" value="1"/>
</dbReference>
<name>A0A162YGZ2_DIDRA</name>
<evidence type="ECO:0000256" key="1">
    <source>
        <dbReference type="ARBA" id="ARBA00010547"/>
    </source>
</evidence>
<evidence type="ECO:0000259" key="7">
    <source>
        <dbReference type="Pfam" id="PF12859"/>
    </source>
</evidence>
<evidence type="ECO:0000313" key="9">
    <source>
        <dbReference type="EMBL" id="KZM20036.1"/>
    </source>
</evidence>
<dbReference type="STRING" id="5454.A0A162YGZ2"/>
<dbReference type="SMR" id="A0A162YGZ2"/>
<dbReference type="FunFam" id="1.25.10.10:FF:000400">
    <property type="entry name" value="20S cyclosome subunit (APC1/BimE), putative"/>
    <property type="match status" value="1"/>
</dbReference>
<comment type="caution">
    <text evidence="9">The sequence shown here is derived from an EMBL/GenBank/DDBJ whole genome shotgun (WGS) entry which is preliminary data.</text>
</comment>
<dbReference type="PANTHER" id="PTHR12827:SF3">
    <property type="entry name" value="ANAPHASE-PROMOTING COMPLEX SUBUNIT 1"/>
    <property type="match status" value="1"/>
</dbReference>
<dbReference type="GO" id="GO:0060090">
    <property type="term" value="F:molecular adaptor activity"/>
    <property type="evidence" value="ECO:0007669"/>
    <property type="project" value="TreeGrafter"/>
</dbReference>
<feature type="compositionally biased region" description="Polar residues" evidence="6">
    <location>
        <begin position="554"/>
        <end position="574"/>
    </location>
</feature>
<feature type="compositionally biased region" description="Polar residues" evidence="6">
    <location>
        <begin position="536"/>
        <end position="546"/>
    </location>
</feature>
<feature type="region of interest" description="Disordered" evidence="6">
    <location>
        <begin position="536"/>
        <end position="589"/>
    </location>
</feature>
<gene>
    <name evidence="9" type="ORF">ST47_g8821</name>
</gene>
<feature type="region of interest" description="Disordered" evidence="6">
    <location>
        <begin position="911"/>
        <end position="939"/>
    </location>
</feature>
<keyword evidence="4" id="KW-0498">Mitosis</keyword>
<dbReference type="GO" id="GO:0070979">
    <property type="term" value="P:protein K11-linked ubiquitination"/>
    <property type="evidence" value="ECO:0007669"/>
    <property type="project" value="TreeGrafter"/>
</dbReference>
<dbReference type="Pfam" id="PF12859">
    <property type="entry name" value="ANAPC1"/>
    <property type="match status" value="1"/>
</dbReference>